<sequence>MEKLRSLWQDKKLKLHGTALKYRNHYEMKRLLDICYGKELVPHCKKLLMEHSLSSNILGTISIGLQSATAA</sequence>
<organism evidence="1 2">
    <name type="scientific">Petralouisia muris</name>
    <dbReference type="NCBI Taxonomy" id="3032872"/>
    <lineage>
        <taxon>Bacteria</taxon>
        <taxon>Bacillati</taxon>
        <taxon>Bacillota</taxon>
        <taxon>Clostridia</taxon>
        <taxon>Lachnospirales</taxon>
        <taxon>Lachnospiraceae</taxon>
        <taxon>Petralouisia</taxon>
    </lineage>
</organism>
<comment type="caution">
    <text evidence="1">The sequence shown here is derived from an EMBL/GenBank/DDBJ whole genome shotgun (WGS) entry which is preliminary data.</text>
</comment>
<evidence type="ECO:0000313" key="2">
    <source>
        <dbReference type="Proteomes" id="UP000304953"/>
    </source>
</evidence>
<gene>
    <name evidence="1" type="ORF">E5329_14030</name>
</gene>
<reference evidence="1" key="1">
    <citation type="submission" date="2019-04" db="EMBL/GenBank/DDBJ databases">
        <title>Microbes associate with the intestines of laboratory mice.</title>
        <authorList>
            <person name="Navarre W."/>
            <person name="Wong E."/>
            <person name="Huang K."/>
            <person name="Tropini C."/>
            <person name="Ng K."/>
            <person name="Yu B."/>
        </authorList>
    </citation>
    <scope>NUCLEOTIDE SEQUENCE</scope>
    <source>
        <strain evidence="1">NM01_1-7b</strain>
    </source>
</reference>
<name>A0AC61RUU5_9FIRM</name>
<accession>A0AC61RUU5</accession>
<protein>
    <submittedName>
        <fullName evidence="1">Uncharacterized protein</fullName>
    </submittedName>
</protein>
<dbReference type="Proteomes" id="UP000304953">
    <property type="component" value="Unassembled WGS sequence"/>
</dbReference>
<evidence type="ECO:0000313" key="1">
    <source>
        <dbReference type="EMBL" id="TGY95678.1"/>
    </source>
</evidence>
<keyword evidence="2" id="KW-1185">Reference proteome</keyword>
<dbReference type="EMBL" id="SRYA01000026">
    <property type="protein sequence ID" value="TGY95678.1"/>
    <property type="molecule type" value="Genomic_DNA"/>
</dbReference>
<proteinExistence type="predicted"/>